<dbReference type="EMBL" id="JAJSPL020000019">
    <property type="protein sequence ID" value="KAK7740797.1"/>
    <property type="molecule type" value="Genomic_DNA"/>
</dbReference>
<keyword evidence="3 7" id="KW-0812">Transmembrane</keyword>
<reference evidence="8 9" key="1">
    <citation type="journal article" date="2023" name="PLoS ONE">
        <title>Cytospora paraplurivora sp. nov. isolated from orchards with fruit tree decline syndrome in Ontario, Canada.</title>
        <authorList>
            <person name="Ilyukhin E."/>
            <person name="Nguyen H.D.T."/>
            <person name="Castle A.J."/>
            <person name="Ellouze W."/>
        </authorList>
    </citation>
    <scope>NUCLEOTIDE SEQUENCE [LARGE SCALE GENOMIC DNA]</scope>
    <source>
        <strain evidence="8 9">FDS-564</strain>
    </source>
</reference>
<dbReference type="FunFam" id="1.20.1250.20:FF:000247">
    <property type="entry name" value="MFS general substrate transporter"/>
    <property type="match status" value="1"/>
</dbReference>
<dbReference type="PANTHER" id="PTHR43791:SF29">
    <property type="entry name" value="MAJOR FACILITATOR SUPERFAMILY (MFS) PROFILE DOMAIN-CONTAINING PROTEIN"/>
    <property type="match status" value="1"/>
</dbReference>
<dbReference type="Proteomes" id="UP001320245">
    <property type="component" value="Unassembled WGS sequence"/>
</dbReference>
<protein>
    <recommendedName>
        <fullName evidence="10">Allantoate permease</fullName>
    </recommendedName>
</protein>
<dbReference type="Gene3D" id="1.20.1250.20">
    <property type="entry name" value="MFS general substrate transporter like domains"/>
    <property type="match status" value="2"/>
</dbReference>
<feature type="transmembrane region" description="Helical" evidence="7">
    <location>
        <begin position="300"/>
        <end position="320"/>
    </location>
</feature>
<feature type="transmembrane region" description="Helical" evidence="7">
    <location>
        <begin position="267"/>
        <end position="288"/>
    </location>
</feature>
<evidence type="ECO:0008006" key="10">
    <source>
        <dbReference type="Google" id="ProtNLM"/>
    </source>
</evidence>
<dbReference type="SUPFAM" id="SSF103473">
    <property type="entry name" value="MFS general substrate transporter"/>
    <property type="match status" value="1"/>
</dbReference>
<dbReference type="GO" id="GO:0016020">
    <property type="term" value="C:membrane"/>
    <property type="evidence" value="ECO:0007669"/>
    <property type="project" value="UniProtKB-SubCell"/>
</dbReference>
<feature type="transmembrane region" description="Helical" evidence="7">
    <location>
        <begin position="332"/>
        <end position="352"/>
    </location>
</feature>
<evidence type="ECO:0000256" key="3">
    <source>
        <dbReference type="ARBA" id="ARBA00022692"/>
    </source>
</evidence>
<sequence>MSVTKDQTDVTIHNSNGLGSSGSDEDDPGLDNNPFRNPEVAERWKTKYEEAEYECRHVFDPTLTWSAEEEKKIIRKLDWHVCTWACIMFFALQLDRGNLSQAVSDNLLKDLGMETNDYNLGNALFRACFLIAELPSQLISKKVGPDRWVPTQMVLCLLGFLEGGFIPDVVLWLSYFYKGNELPTRLSVPCIIEGLITCVVGLASFFLMPASAVQTKAWYRPNGWFTDRETAIVVNRVLRDDPSKGDMHNRQAITPRRLWEALKDYDLWPIYLLGLLCFIPMGPVSYYVTLTLKNMGFSTFNTNLLTIPYAVAHIFTLLAITRLSTWLNERTLVSMLQPIWTLPCLLVLRYWPGVITDAWGTYAVTAVLLSYPYCHAILVAWTSKNANNVGARGVSAALYNMCVQAGDIASSYIYREDDAPLYHRGNETLFIINIVVILLFLATKLYYIFRNKQKERIWNAMTEDERKHYITHTKLQGSRRLDFRFAH</sequence>
<feature type="region of interest" description="Disordered" evidence="6">
    <location>
        <begin position="1"/>
        <end position="36"/>
    </location>
</feature>
<gene>
    <name evidence="8" type="ORF">SLS53_005265</name>
</gene>
<keyword evidence="4 7" id="KW-1133">Transmembrane helix</keyword>
<evidence type="ECO:0000256" key="2">
    <source>
        <dbReference type="ARBA" id="ARBA00022448"/>
    </source>
</evidence>
<keyword evidence="5 7" id="KW-0472">Membrane</keyword>
<evidence type="ECO:0000313" key="9">
    <source>
        <dbReference type="Proteomes" id="UP001320245"/>
    </source>
</evidence>
<evidence type="ECO:0000256" key="4">
    <source>
        <dbReference type="ARBA" id="ARBA00022989"/>
    </source>
</evidence>
<evidence type="ECO:0000256" key="7">
    <source>
        <dbReference type="SAM" id="Phobius"/>
    </source>
</evidence>
<feature type="compositionally biased region" description="Polar residues" evidence="6">
    <location>
        <begin position="1"/>
        <end position="22"/>
    </location>
</feature>
<dbReference type="GO" id="GO:0022857">
    <property type="term" value="F:transmembrane transporter activity"/>
    <property type="evidence" value="ECO:0007669"/>
    <property type="project" value="TreeGrafter"/>
</dbReference>
<feature type="transmembrane region" description="Helical" evidence="7">
    <location>
        <begin position="186"/>
        <end position="208"/>
    </location>
</feature>
<feature type="transmembrane region" description="Helical" evidence="7">
    <location>
        <begin position="429"/>
        <end position="449"/>
    </location>
</feature>
<dbReference type="InterPro" id="IPR036259">
    <property type="entry name" value="MFS_trans_sf"/>
</dbReference>
<comment type="subcellular location">
    <subcellularLocation>
        <location evidence="1">Membrane</location>
        <topology evidence="1">Multi-pass membrane protein</topology>
    </subcellularLocation>
</comment>
<comment type="caution">
    <text evidence="8">The sequence shown here is derived from an EMBL/GenBank/DDBJ whole genome shotgun (WGS) entry which is preliminary data.</text>
</comment>
<name>A0AAN9YGH1_9PEZI</name>
<feature type="transmembrane region" description="Helical" evidence="7">
    <location>
        <begin position="358"/>
        <end position="381"/>
    </location>
</feature>
<evidence type="ECO:0000313" key="8">
    <source>
        <dbReference type="EMBL" id="KAK7740797.1"/>
    </source>
</evidence>
<keyword evidence="9" id="KW-1185">Reference proteome</keyword>
<proteinExistence type="predicted"/>
<feature type="transmembrane region" description="Helical" evidence="7">
    <location>
        <begin position="393"/>
        <end position="414"/>
    </location>
</feature>
<accession>A0AAN9YGH1</accession>
<evidence type="ECO:0000256" key="6">
    <source>
        <dbReference type="SAM" id="MobiDB-lite"/>
    </source>
</evidence>
<organism evidence="8 9">
    <name type="scientific">Cytospora paraplurivora</name>
    <dbReference type="NCBI Taxonomy" id="2898453"/>
    <lineage>
        <taxon>Eukaryota</taxon>
        <taxon>Fungi</taxon>
        <taxon>Dikarya</taxon>
        <taxon>Ascomycota</taxon>
        <taxon>Pezizomycotina</taxon>
        <taxon>Sordariomycetes</taxon>
        <taxon>Sordariomycetidae</taxon>
        <taxon>Diaporthales</taxon>
        <taxon>Cytosporaceae</taxon>
        <taxon>Cytospora</taxon>
    </lineage>
</organism>
<keyword evidence="2" id="KW-0813">Transport</keyword>
<evidence type="ECO:0000256" key="5">
    <source>
        <dbReference type="ARBA" id="ARBA00023136"/>
    </source>
</evidence>
<dbReference type="AlphaFoldDB" id="A0AAN9YGH1"/>
<dbReference type="PANTHER" id="PTHR43791">
    <property type="entry name" value="PERMEASE-RELATED"/>
    <property type="match status" value="1"/>
</dbReference>
<evidence type="ECO:0000256" key="1">
    <source>
        <dbReference type="ARBA" id="ARBA00004141"/>
    </source>
</evidence>
<feature type="transmembrane region" description="Helical" evidence="7">
    <location>
        <begin position="152"/>
        <end position="174"/>
    </location>
</feature>